<feature type="region of interest" description="Disordered" evidence="1">
    <location>
        <begin position="63"/>
        <end position="123"/>
    </location>
</feature>
<gene>
    <name evidence="2" type="ORF">PBT88_10590</name>
</gene>
<protein>
    <submittedName>
        <fullName evidence="2">Uncharacterized protein</fullName>
    </submittedName>
</protein>
<keyword evidence="3" id="KW-1185">Reference proteome</keyword>
<sequence>MVQARENIVDIVQNANVDNGLDVSIRAEVERFLGVGPLSANDPWMMIPVITVSNMEIGLTPGVPLRDTPTPRHRAVHPAYPFSDQAAGWYANQEQGPREESGANENGKDEERIDRLSTSGRPA</sequence>
<dbReference type="Proteomes" id="UP001210865">
    <property type="component" value="Chromosome"/>
</dbReference>
<accession>A0ABY7NV32</accession>
<reference evidence="2 3" key="1">
    <citation type="submission" date="2022-12" db="EMBL/GenBank/DDBJ databases">
        <title>Sphingomonas abieness sp. nov., an endophytic bacterium isolated from Abies koreana.</title>
        <authorList>
            <person name="Jiang L."/>
            <person name="Lee J."/>
        </authorList>
    </citation>
    <scope>NUCLEOTIDE SEQUENCE [LARGE SCALE GENOMIC DNA]</scope>
    <source>
        <strain evidence="3">PAMB 00755</strain>
    </source>
</reference>
<evidence type="ECO:0000313" key="2">
    <source>
        <dbReference type="EMBL" id="WBO24508.1"/>
    </source>
</evidence>
<organism evidence="2 3">
    <name type="scientific">Sphingomonas abietis</name>
    <dbReference type="NCBI Taxonomy" id="3012344"/>
    <lineage>
        <taxon>Bacteria</taxon>
        <taxon>Pseudomonadati</taxon>
        <taxon>Pseudomonadota</taxon>
        <taxon>Alphaproteobacteria</taxon>
        <taxon>Sphingomonadales</taxon>
        <taxon>Sphingomonadaceae</taxon>
        <taxon>Sphingomonas</taxon>
    </lineage>
</organism>
<dbReference type="EMBL" id="CP115174">
    <property type="protein sequence ID" value="WBO24508.1"/>
    <property type="molecule type" value="Genomic_DNA"/>
</dbReference>
<evidence type="ECO:0000313" key="3">
    <source>
        <dbReference type="Proteomes" id="UP001210865"/>
    </source>
</evidence>
<feature type="compositionally biased region" description="Basic and acidic residues" evidence="1">
    <location>
        <begin position="96"/>
        <end position="115"/>
    </location>
</feature>
<name>A0ABY7NV32_9SPHN</name>
<proteinExistence type="predicted"/>
<evidence type="ECO:0000256" key="1">
    <source>
        <dbReference type="SAM" id="MobiDB-lite"/>
    </source>
</evidence>
<dbReference type="RefSeq" id="WP_270079128.1">
    <property type="nucleotide sequence ID" value="NZ_CP115174.1"/>
</dbReference>